<accession>A0ABV6BZT0</accession>
<keyword evidence="2" id="KW-0540">Nuclease</keyword>
<comment type="caution">
    <text evidence="8">The sequence shown here is derived from an EMBL/GenBank/DDBJ whole genome shotgun (WGS) entry which is preliminary data.</text>
</comment>
<dbReference type="InterPro" id="IPR003753">
    <property type="entry name" value="Exonuc_VII_L"/>
</dbReference>
<gene>
    <name evidence="8" type="primary">xseA</name>
    <name evidence="8" type="ORF">ACFFRE_02025</name>
</gene>
<dbReference type="NCBIfam" id="TIGR00237">
    <property type="entry name" value="xseA"/>
    <property type="match status" value="1"/>
</dbReference>
<dbReference type="InterPro" id="IPR020579">
    <property type="entry name" value="Exonuc_VII_lsu_C"/>
</dbReference>
<evidence type="ECO:0000259" key="6">
    <source>
        <dbReference type="Pfam" id="PF02601"/>
    </source>
</evidence>
<evidence type="ECO:0000256" key="3">
    <source>
        <dbReference type="ARBA" id="ARBA00022801"/>
    </source>
</evidence>
<sequence length="270" mass="28569">MPLEASVLLDQVAALLEERFPAPRWITGEIAAATRSKKGHWHLQLLDGPVVLTVVVLEPHATLVHQAFRHAGLQLAPGLTVHALGTPRLYPARAQVELHATDLRPAGLGRHQRAREAARDLLAREGLLDAQRRRGLPRPPRTIGIVAPDGAGLADLLTLLARSPARYQVQVVRHPGEGPTAPERIAAAISLAARTADLIVLARGGGAAITRPYDTLTVARAVATCPVPIITALGHATDQSLTDQVAWRAVPTPSAAAALLDHGVSFTDGP</sequence>
<keyword evidence="3 8" id="KW-0378">Hydrolase</keyword>
<evidence type="ECO:0000256" key="2">
    <source>
        <dbReference type="ARBA" id="ARBA00022722"/>
    </source>
</evidence>
<reference evidence="8 9" key="1">
    <citation type="submission" date="2024-09" db="EMBL/GenBank/DDBJ databases">
        <authorList>
            <person name="Sun Q."/>
            <person name="Mori K."/>
        </authorList>
    </citation>
    <scope>NUCLEOTIDE SEQUENCE [LARGE SCALE GENOMIC DNA]</scope>
    <source>
        <strain evidence="8 9">JCM 15389</strain>
    </source>
</reference>
<dbReference type="GO" id="GO:0008855">
    <property type="term" value="F:exodeoxyribonuclease VII activity"/>
    <property type="evidence" value="ECO:0007669"/>
    <property type="project" value="UniProtKB-EC"/>
</dbReference>
<organism evidence="8 9">
    <name type="scientific">Aciditerrimonas ferrireducens</name>
    <dbReference type="NCBI Taxonomy" id="667306"/>
    <lineage>
        <taxon>Bacteria</taxon>
        <taxon>Bacillati</taxon>
        <taxon>Actinomycetota</taxon>
        <taxon>Acidimicrobiia</taxon>
        <taxon>Acidimicrobiales</taxon>
        <taxon>Acidimicrobiaceae</taxon>
        <taxon>Aciditerrimonas</taxon>
    </lineage>
</organism>
<dbReference type="PANTHER" id="PTHR30008">
    <property type="entry name" value="EXODEOXYRIBONUCLEASE 7 LARGE SUBUNIT"/>
    <property type="match status" value="1"/>
</dbReference>
<evidence type="ECO:0000313" key="9">
    <source>
        <dbReference type="Proteomes" id="UP001589788"/>
    </source>
</evidence>
<keyword evidence="4" id="KW-0269">Exonuclease</keyword>
<keyword evidence="9" id="KW-1185">Reference proteome</keyword>
<dbReference type="Proteomes" id="UP001589788">
    <property type="component" value="Unassembled WGS sequence"/>
</dbReference>
<evidence type="ECO:0000256" key="1">
    <source>
        <dbReference type="ARBA" id="ARBA00022490"/>
    </source>
</evidence>
<evidence type="ECO:0000313" key="8">
    <source>
        <dbReference type="EMBL" id="MFC0080935.1"/>
    </source>
</evidence>
<dbReference type="CDD" id="cd04489">
    <property type="entry name" value="ExoVII_LU_OBF"/>
    <property type="match status" value="1"/>
</dbReference>
<protein>
    <recommendedName>
        <fullName evidence="5">Exodeoxyribonuclease VII large subunit</fullName>
        <ecNumber evidence="5">3.1.11.6</ecNumber>
    </recommendedName>
</protein>
<dbReference type="EC" id="3.1.11.6" evidence="5"/>
<name>A0ABV6BZT0_9ACTN</name>
<dbReference type="EMBL" id="JBHLYQ010000010">
    <property type="protein sequence ID" value="MFC0080935.1"/>
    <property type="molecule type" value="Genomic_DNA"/>
</dbReference>
<dbReference type="RefSeq" id="WP_377787660.1">
    <property type="nucleotide sequence ID" value="NZ_JBHLYQ010000010.1"/>
</dbReference>
<evidence type="ECO:0000256" key="5">
    <source>
        <dbReference type="NCBIfam" id="TIGR00237"/>
    </source>
</evidence>
<dbReference type="InterPro" id="IPR025824">
    <property type="entry name" value="OB-fold_nuc-bd_dom"/>
</dbReference>
<evidence type="ECO:0000256" key="4">
    <source>
        <dbReference type="ARBA" id="ARBA00022839"/>
    </source>
</evidence>
<feature type="domain" description="Exonuclease VII large subunit C-terminal" evidence="6">
    <location>
        <begin position="127"/>
        <end position="260"/>
    </location>
</feature>
<feature type="domain" description="OB-fold nucleic acid binding" evidence="7">
    <location>
        <begin position="6"/>
        <end position="103"/>
    </location>
</feature>
<evidence type="ECO:0000259" key="7">
    <source>
        <dbReference type="Pfam" id="PF13742"/>
    </source>
</evidence>
<proteinExistence type="predicted"/>
<dbReference type="Pfam" id="PF13742">
    <property type="entry name" value="tRNA_anti_2"/>
    <property type="match status" value="1"/>
</dbReference>
<dbReference type="PANTHER" id="PTHR30008:SF0">
    <property type="entry name" value="EXODEOXYRIBONUCLEASE 7 LARGE SUBUNIT"/>
    <property type="match status" value="1"/>
</dbReference>
<keyword evidence="1" id="KW-0963">Cytoplasm</keyword>
<dbReference type="Pfam" id="PF02601">
    <property type="entry name" value="Exonuc_VII_L"/>
    <property type="match status" value="1"/>
</dbReference>